<dbReference type="RefSeq" id="WP_400256614.1">
    <property type="nucleotide sequence ID" value="NZ_CAYAYE010000013.1"/>
</dbReference>
<dbReference type="GO" id="GO:0032153">
    <property type="term" value="C:cell division site"/>
    <property type="evidence" value="ECO:0007669"/>
    <property type="project" value="TreeGrafter"/>
</dbReference>
<dbReference type="SUPFAM" id="SSF52490">
    <property type="entry name" value="Tubulin nucleotide-binding domain-like"/>
    <property type="match status" value="1"/>
</dbReference>
<keyword evidence="1" id="KW-0547">Nucleotide-binding</keyword>
<reference evidence="4" key="1">
    <citation type="submission" date="2016-03" db="EMBL/GenBank/DDBJ databases">
        <authorList>
            <person name="Borrel G."/>
            <person name="Mccann A."/>
            <person name="O'Toole P.W."/>
        </authorList>
    </citation>
    <scope>NUCLEOTIDE SEQUENCE</scope>
    <source>
        <strain evidence="4">183</strain>
    </source>
</reference>
<feature type="domain" description="Tubulin/FtsZ GTPase" evidence="3">
    <location>
        <begin position="18"/>
        <end position="201"/>
    </location>
</feature>
<dbReference type="Proteomes" id="UP000752814">
    <property type="component" value="Unassembled WGS sequence"/>
</dbReference>
<keyword evidence="2" id="KW-0342">GTP-binding</keyword>
<dbReference type="GO" id="GO:0005737">
    <property type="term" value="C:cytoplasm"/>
    <property type="evidence" value="ECO:0007669"/>
    <property type="project" value="TreeGrafter"/>
</dbReference>
<dbReference type="InterPro" id="IPR036525">
    <property type="entry name" value="Tubulin/FtsZ_GTPase_sf"/>
</dbReference>
<dbReference type="SUPFAM" id="SSF55307">
    <property type="entry name" value="Tubulin C-terminal domain-like"/>
    <property type="match status" value="1"/>
</dbReference>
<proteinExistence type="predicted"/>
<organism evidence="4 5">
    <name type="scientific">Candidatus Methanomassiliicoccus intestinalis</name>
    <dbReference type="NCBI Taxonomy" id="1406512"/>
    <lineage>
        <taxon>Archaea</taxon>
        <taxon>Methanobacteriati</taxon>
        <taxon>Thermoplasmatota</taxon>
        <taxon>Thermoplasmata</taxon>
        <taxon>Methanomassiliicoccales</taxon>
        <taxon>Methanomassiliicoccaceae</taxon>
        <taxon>Methanomassiliicoccus</taxon>
    </lineage>
</organism>
<accession>A0A8J8PFR0</accession>
<dbReference type="PRINTS" id="PR00423">
    <property type="entry name" value="CELLDVISFTSZ"/>
</dbReference>
<comment type="caution">
    <text evidence="4">The sequence shown here is derived from an EMBL/GenBank/DDBJ whole genome shotgun (WGS) entry which is preliminary data.</text>
</comment>
<dbReference type="Pfam" id="PF00091">
    <property type="entry name" value="Tubulin"/>
    <property type="match status" value="1"/>
</dbReference>
<name>A0A8J8PFR0_9ARCH</name>
<dbReference type="InterPro" id="IPR045061">
    <property type="entry name" value="FtsZ/CetZ"/>
</dbReference>
<evidence type="ECO:0000259" key="3">
    <source>
        <dbReference type="SMART" id="SM00864"/>
    </source>
</evidence>
<dbReference type="GO" id="GO:0003924">
    <property type="term" value="F:GTPase activity"/>
    <property type="evidence" value="ECO:0007669"/>
    <property type="project" value="InterPro"/>
</dbReference>
<dbReference type="InterPro" id="IPR008280">
    <property type="entry name" value="Tub_FtsZ_C"/>
</dbReference>
<dbReference type="InterPro" id="IPR003008">
    <property type="entry name" value="Tubulin_FtsZ_GTPase"/>
</dbReference>
<dbReference type="PANTHER" id="PTHR30314:SF3">
    <property type="entry name" value="MITOCHONDRIAL DIVISION PROTEIN FSZA"/>
    <property type="match status" value="1"/>
</dbReference>
<dbReference type="GO" id="GO:0005525">
    <property type="term" value="F:GTP binding"/>
    <property type="evidence" value="ECO:0007669"/>
    <property type="project" value="UniProtKB-KW"/>
</dbReference>
<dbReference type="PANTHER" id="PTHR30314">
    <property type="entry name" value="CELL DIVISION PROTEIN FTSZ-RELATED"/>
    <property type="match status" value="1"/>
</dbReference>
<dbReference type="SMART" id="SM00864">
    <property type="entry name" value="Tubulin"/>
    <property type="match status" value="1"/>
</dbReference>
<evidence type="ECO:0000256" key="2">
    <source>
        <dbReference type="ARBA" id="ARBA00023134"/>
    </source>
</evidence>
<dbReference type="GO" id="GO:0051301">
    <property type="term" value="P:cell division"/>
    <property type="evidence" value="ECO:0007669"/>
    <property type="project" value="TreeGrafter"/>
</dbReference>
<dbReference type="AlphaFoldDB" id="A0A8J8PFR0"/>
<dbReference type="Gene3D" id="3.40.50.1440">
    <property type="entry name" value="Tubulin/FtsZ, GTPase domain"/>
    <property type="match status" value="1"/>
</dbReference>
<dbReference type="EMBL" id="LVVT01000014">
    <property type="protein sequence ID" value="TQS82871.1"/>
    <property type="molecule type" value="Genomic_DNA"/>
</dbReference>
<sequence>MDLELIPLGSGSVNPRPPVKAIGIGGAGHNILKDCSLNKVALCTSRDAFIDPAVPIYKLDNDDVQFLNSITPELIGTLNHTSIDKICRLIDGIEMVSIFSGLGGETGSKITPLTAYACKKSTALAVSSVAIPFSAEGQTRKKQSAAALPTIVKHSHITISYPNDGLLKLAPDLPLQSALKVMNFFMTKPILDIAGMITKDDISAIKTNLNRSHMRVGIGRGGGTWGEEAAIQEALTSPWFDFDLYEVERALMIISAPKADEYTFKNVMKFLGPKIPHSKILYWTVPTLEDNAESEVTLLLDCPNQH</sequence>
<evidence type="ECO:0000256" key="1">
    <source>
        <dbReference type="ARBA" id="ARBA00022741"/>
    </source>
</evidence>
<evidence type="ECO:0000313" key="4">
    <source>
        <dbReference type="EMBL" id="TQS82871.1"/>
    </source>
</evidence>
<evidence type="ECO:0000313" key="5">
    <source>
        <dbReference type="Proteomes" id="UP000752814"/>
    </source>
</evidence>
<gene>
    <name evidence="4" type="ORF">A3207_02685</name>
</gene>
<protein>
    <recommendedName>
        <fullName evidence="3">Tubulin/FtsZ GTPase domain-containing protein</fullName>
    </recommendedName>
</protein>